<dbReference type="RefSeq" id="WP_273249316.1">
    <property type="nucleotide sequence ID" value="NZ_VENJ01000010.1"/>
</dbReference>
<name>A0A7C9HMU1_9RHOB</name>
<accession>A0A7C9HMU1</accession>
<comment type="caution">
    <text evidence="1">The sequence shown here is derived from an EMBL/GenBank/DDBJ whole genome shotgun (WGS) entry which is preliminary data.</text>
</comment>
<reference evidence="1 2" key="1">
    <citation type="submission" date="2019-06" db="EMBL/GenBank/DDBJ databases">
        <title>Enrichment of Autotrophic Halophilic Microorganisms from Red Sea Brine Pool Using Microbial Electrosynthesis System.</title>
        <authorList>
            <person name="Alqahtani M.F."/>
            <person name="Bajracharya S."/>
            <person name="Katuri K.P."/>
            <person name="Ali M."/>
            <person name="Saikaly P.E."/>
        </authorList>
    </citation>
    <scope>NUCLEOTIDE SEQUENCE [LARGE SCALE GENOMIC DNA]</scope>
    <source>
        <strain evidence="1">MES6</strain>
    </source>
</reference>
<organism evidence="1 2">
    <name type="scientific">Sediminimonas qiaohouensis</name>
    <dbReference type="NCBI Taxonomy" id="552061"/>
    <lineage>
        <taxon>Bacteria</taxon>
        <taxon>Pseudomonadati</taxon>
        <taxon>Pseudomonadota</taxon>
        <taxon>Alphaproteobacteria</taxon>
        <taxon>Rhodobacterales</taxon>
        <taxon>Roseobacteraceae</taxon>
        <taxon>Sediminimonas</taxon>
    </lineage>
</organism>
<dbReference type="Proteomes" id="UP000483078">
    <property type="component" value="Unassembled WGS sequence"/>
</dbReference>
<proteinExistence type="predicted"/>
<sequence length="303" mass="34297">MSQARILRFYLDPGLKRSAEDGRHNFIAQVADVARGAGFRVEFKPSTATERMKSATRRGYSMFHMDEPYHERALTMRRVYHYPFWAIEQSARRWEWRVAQARFDPGQVDRDAADKFARYWRRRLFGKAQAEAGGFVYVPLQGRLSVQRSFQTRTPLEMVEQTLARTGARPVIAALHPGETYAPNEIAALERLCADHPRLELRTGGMEGLLPACDMVVTQNSAAAFNGFFFDKPAILFGRVDFHHIAANVADLGVEGAFDAAVGARPDFAGYIWWFWQVMAINAGRPEAPEKIAKAMREAGWPV</sequence>
<protein>
    <recommendedName>
        <fullName evidence="3">Capsular biosynthesis protein</fullName>
    </recommendedName>
</protein>
<evidence type="ECO:0000313" key="1">
    <source>
        <dbReference type="EMBL" id="MTJ04623.1"/>
    </source>
</evidence>
<dbReference type="AlphaFoldDB" id="A0A7C9HMU1"/>
<gene>
    <name evidence="1" type="ORF">FH759_08020</name>
</gene>
<evidence type="ECO:0008006" key="3">
    <source>
        <dbReference type="Google" id="ProtNLM"/>
    </source>
</evidence>
<dbReference type="EMBL" id="VENJ01000010">
    <property type="protein sequence ID" value="MTJ04623.1"/>
    <property type="molecule type" value="Genomic_DNA"/>
</dbReference>
<evidence type="ECO:0000313" key="2">
    <source>
        <dbReference type="Proteomes" id="UP000483078"/>
    </source>
</evidence>